<reference evidence="5 6" key="1">
    <citation type="submission" date="2024-09" db="EMBL/GenBank/DDBJ databases">
        <authorList>
            <person name="Sun Q."/>
            <person name="Mori K."/>
        </authorList>
    </citation>
    <scope>NUCLEOTIDE SEQUENCE [LARGE SCALE GENOMIC DNA]</scope>
    <source>
        <strain evidence="5 6">JCM 3324</strain>
    </source>
</reference>
<evidence type="ECO:0000313" key="5">
    <source>
        <dbReference type="EMBL" id="MFB9470621.1"/>
    </source>
</evidence>
<keyword evidence="2 4" id="KW-0472">Membrane</keyword>
<proteinExistence type="predicted"/>
<evidence type="ECO:0000313" key="6">
    <source>
        <dbReference type="Proteomes" id="UP001589568"/>
    </source>
</evidence>
<evidence type="ECO:0000256" key="3">
    <source>
        <dbReference type="SAM" id="MobiDB-lite"/>
    </source>
</evidence>
<sequence length="353" mass="35610">MTTRHPTAPATQEDPPLPISDPAAEPASERVAEPASGPAPEPTSERAAEPASGPAPEPTSERAAEPASGPAPEPTSERAAEPASGPAAEPASGPAAEPASGPAPEPASGRAAEPAPAAEPTPAAASEPAGSAEPAPARAGSPAEPEAAAEAAPSPEAPAATRQDARSRGGFTRAKLLGALGAMLVVAVAATAVLQWVSATRAQEATARLEAERALRVEVSGAAGAFSRALLSYDYQNLQTTRATLAAQATGDFLATYDAAFGGAMAQVIVKLKATSQATVREVYLAGVDEATAHAIVVVDQQVNTSEAIRSVKDSHLKISLVKEKGIWRINEVTVLGAASEDQYDLDGKPAKE</sequence>
<keyword evidence="4" id="KW-0812">Transmembrane</keyword>
<keyword evidence="6" id="KW-1185">Reference proteome</keyword>
<dbReference type="EMBL" id="JBHMCF010000011">
    <property type="protein sequence ID" value="MFB9470621.1"/>
    <property type="molecule type" value="Genomic_DNA"/>
</dbReference>
<dbReference type="PRINTS" id="PR01217">
    <property type="entry name" value="PRICHEXTENSN"/>
</dbReference>
<feature type="compositionally biased region" description="Low complexity" evidence="3">
    <location>
        <begin position="81"/>
        <end position="160"/>
    </location>
</feature>
<gene>
    <name evidence="5" type="ORF">ACFFR3_13960</name>
</gene>
<dbReference type="PANTHER" id="PTHR37042">
    <property type="entry name" value="OUTER MEMBRANE PROTEIN RV1973"/>
    <property type="match status" value="1"/>
</dbReference>
<evidence type="ECO:0000256" key="1">
    <source>
        <dbReference type="ARBA" id="ARBA00004370"/>
    </source>
</evidence>
<protein>
    <recommendedName>
        <fullName evidence="7">Mce-associated membrane protein</fullName>
    </recommendedName>
</protein>
<feature type="transmembrane region" description="Helical" evidence="4">
    <location>
        <begin position="176"/>
        <end position="197"/>
    </location>
</feature>
<comment type="caution">
    <text evidence="5">The sequence shown here is derived from an EMBL/GenBank/DDBJ whole genome shotgun (WGS) entry which is preliminary data.</text>
</comment>
<name>A0ABV5NJY9_9ACTN</name>
<accession>A0ABV5NJY9</accession>
<evidence type="ECO:0000256" key="4">
    <source>
        <dbReference type="SAM" id="Phobius"/>
    </source>
</evidence>
<comment type="subcellular location">
    <subcellularLocation>
        <location evidence="1">Membrane</location>
    </subcellularLocation>
</comment>
<keyword evidence="4" id="KW-1133">Transmembrane helix</keyword>
<evidence type="ECO:0008006" key="7">
    <source>
        <dbReference type="Google" id="ProtNLM"/>
    </source>
</evidence>
<evidence type="ECO:0000256" key="2">
    <source>
        <dbReference type="ARBA" id="ARBA00023136"/>
    </source>
</evidence>
<feature type="region of interest" description="Disordered" evidence="3">
    <location>
        <begin position="1"/>
        <end position="166"/>
    </location>
</feature>
<dbReference type="RefSeq" id="WP_379483236.1">
    <property type="nucleotide sequence ID" value="NZ_JBHMCF010000011.1"/>
</dbReference>
<organism evidence="5 6">
    <name type="scientific">Nonomuraea salmonea</name>
    <dbReference type="NCBI Taxonomy" id="46181"/>
    <lineage>
        <taxon>Bacteria</taxon>
        <taxon>Bacillati</taxon>
        <taxon>Actinomycetota</taxon>
        <taxon>Actinomycetes</taxon>
        <taxon>Streptosporangiales</taxon>
        <taxon>Streptosporangiaceae</taxon>
        <taxon>Nonomuraea</taxon>
    </lineage>
</organism>
<dbReference type="PANTHER" id="PTHR37042:SF4">
    <property type="entry name" value="OUTER MEMBRANE PROTEIN RV1973"/>
    <property type="match status" value="1"/>
</dbReference>
<dbReference type="Proteomes" id="UP001589568">
    <property type="component" value="Unassembled WGS sequence"/>
</dbReference>